<evidence type="ECO:0000256" key="13">
    <source>
        <dbReference type="HAMAP-Rule" id="MF_00113"/>
    </source>
</evidence>
<dbReference type="GO" id="GO:0005737">
    <property type="term" value="C:cytoplasm"/>
    <property type="evidence" value="ECO:0007669"/>
    <property type="project" value="UniProtKB-SubCell"/>
</dbReference>
<dbReference type="KEGG" id="svp:Pan189_24060"/>
<evidence type="ECO:0000256" key="6">
    <source>
        <dbReference type="ARBA" id="ARBA00022691"/>
    </source>
</evidence>
<dbReference type="UniPathway" id="UPA00392"/>
<keyword evidence="15" id="KW-1185">Reference proteome</keyword>
<evidence type="ECO:0000313" key="14">
    <source>
        <dbReference type="EMBL" id="QDT38022.1"/>
    </source>
</evidence>
<evidence type="ECO:0000256" key="4">
    <source>
        <dbReference type="ARBA" id="ARBA00022490"/>
    </source>
</evidence>
<accession>A0A517R2B9</accession>
<dbReference type="GO" id="GO:0008616">
    <property type="term" value="P:tRNA queuosine(34) biosynthetic process"/>
    <property type="evidence" value="ECO:0007669"/>
    <property type="project" value="UniProtKB-UniRule"/>
</dbReference>
<dbReference type="Gene3D" id="3.40.1780.10">
    <property type="entry name" value="QueA-like"/>
    <property type="match status" value="1"/>
</dbReference>
<evidence type="ECO:0000256" key="8">
    <source>
        <dbReference type="ARBA" id="ARBA00052751"/>
    </source>
</evidence>
<evidence type="ECO:0000313" key="15">
    <source>
        <dbReference type="Proteomes" id="UP000317318"/>
    </source>
</evidence>
<comment type="function">
    <text evidence="13">Transfers and isomerizes the ribose moiety from AdoMet to the 7-aminomethyl group of 7-deazaguanine (preQ1-tRNA) to give epoxyqueuosine (oQ-tRNA).</text>
</comment>
<protein>
    <recommendedName>
        <fullName evidence="11 13">S-adenosylmethionine:tRNA ribosyltransferase-isomerase</fullName>
        <ecNumber evidence="10 13">2.4.99.17</ecNumber>
    </recommendedName>
    <alternativeName>
        <fullName evidence="12 13">Queuosine biosynthesis protein QueA</fullName>
    </alternativeName>
</protein>
<comment type="subunit">
    <text evidence="3 13">Monomer.</text>
</comment>
<dbReference type="FunFam" id="3.40.1780.10:FF:000001">
    <property type="entry name" value="S-adenosylmethionine:tRNA ribosyltransferase-isomerase"/>
    <property type="match status" value="1"/>
</dbReference>
<dbReference type="NCBIfam" id="TIGR00113">
    <property type="entry name" value="queA"/>
    <property type="match status" value="1"/>
</dbReference>
<evidence type="ECO:0000256" key="12">
    <source>
        <dbReference type="ARBA" id="ARBA00076160"/>
    </source>
</evidence>
<keyword evidence="14" id="KW-0328">Glycosyltransferase</keyword>
<evidence type="ECO:0000256" key="5">
    <source>
        <dbReference type="ARBA" id="ARBA00022679"/>
    </source>
</evidence>
<dbReference type="OrthoDB" id="9805933at2"/>
<evidence type="ECO:0000256" key="7">
    <source>
        <dbReference type="ARBA" id="ARBA00022785"/>
    </source>
</evidence>
<evidence type="ECO:0000256" key="2">
    <source>
        <dbReference type="ARBA" id="ARBA00004691"/>
    </source>
</evidence>
<name>A0A517R2B9_9PLAN</name>
<dbReference type="Pfam" id="PF02547">
    <property type="entry name" value="Queuosine_synth"/>
    <property type="match status" value="1"/>
</dbReference>
<dbReference type="Gene3D" id="2.40.10.240">
    <property type="entry name" value="QueA-like"/>
    <property type="match status" value="1"/>
</dbReference>
<dbReference type="PANTHER" id="PTHR30307">
    <property type="entry name" value="S-ADENOSYLMETHIONINE:TRNA RIBOSYLTRANSFERASE-ISOMERASE"/>
    <property type="match status" value="1"/>
</dbReference>
<evidence type="ECO:0000256" key="11">
    <source>
        <dbReference type="ARBA" id="ARBA00069325"/>
    </source>
</evidence>
<proteinExistence type="inferred from homology"/>
<keyword evidence="14" id="KW-0413">Isomerase</keyword>
<dbReference type="EC" id="2.4.99.17" evidence="10 13"/>
<dbReference type="InterPro" id="IPR003699">
    <property type="entry name" value="QueA"/>
</dbReference>
<dbReference type="NCBIfam" id="NF001140">
    <property type="entry name" value="PRK00147.1"/>
    <property type="match status" value="1"/>
</dbReference>
<dbReference type="SUPFAM" id="SSF111337">
    <property type="entry name" value="QueA-like"/>
    <property type="match status" value="1"/>
</dbReference>
<keyword evidence="7 13" id="KW-0671">Queuosine biosynthesis</keyword>
<comment type="subcellular location">
    <subcellularLocation>
        <location evidence="1 13">Cytoplasm</location>
    </subcellularLocation>
</comment>
<evidence type="ECO:0000256" key="10">
    <source>
        <dbReference type="ARBA" id="ARBA00066503"/>
    </source>
</evidence>
<keyword evidence="5 13" id="KW-0808">Transferase</keyword>
<comment type="pathway">
    <text evidence="2 13">tRNA modification; tRNA-queuosine biosynthesis.</text>
</comment>
<gene>
    <name evidence="13 14" type="primary">queA</name>
    <name evidence="14" type="ORF">Pan189_24060</name>
</gene>
<dbReference type="Proteomes" id="UP000317318">
    <property type="component" value="Chromosome"/>
</dbReference>
<organism evidence="14 15">
    <name type="scientific">Stratiformator vulcanicus</name>
    <dbReference type="NCBI Taxonomy" id="2527980"/>
    <lineage>
        <taxon>Bacteria</taxon>
        <taxon>Pseudomonadati</taxon>
        <taxon>Planctomycetota</taxon>
        <taxon>Planctomycetia</taxon>
        <taxon>Planctomycetales</taxon>
        <taxon>Planctomycetaceae</taxon>
        <taxon>Stratiformator</taxon>
    </lineage>
</organism>
<dbReference type="InterPro" id="IPR036100">
    <property type="entry name" value="QueA_sf"/>
</dbReference>
<dbReference type="InterPro" id="IPR042119">
    <property type="entry name" value="QueA_dom2"/>
</dbReference>
<dbReference type="HAMAP" id="MF_00113">
    <property type="entry name" value="QueA"/>
    <property type="match status" value="1"/>
</dbReference>
<comment type="similarity">
    <text evidence="9 13">Belongs to the QueA family.</text>
</comment>
<sequence length="364" mass="40226">MSDLNEIAAYDYELPPDRIAATPAARRDSARMQVVNRSSGEFEHRSIGDLPRYLCPNDVLVFNDTRVIRARLYGTRAATGGKWEGLFLRSRDAGVAEILSQTRGKLNPGEWIEVTPPHKRPDEQDGSALKLELLERAEDGKWIVAFVVNGERISDSDEVFGVLDRFGSVPLPPYIRDGHASAEDTERYQTVYARQPGSVAAPTAGLHFTPELLSRCQQAGATLQYVTLHVGVGTFRPIACDNLNDHNMHSEWCVLSKETAESINACRSRGGRVFAVGTTSVRTLESASASGELSSFAGETDLFIRPGHQFHAVDALLTNFHLPKSSLLVLVSTLAGHERIMRAYEEAIREGYRFYSYGDAMLII</sequence>
<evidence type="ECO:0000256" key="9">
    <source>
        <dbReference type="ARBA" id="ARBA00061210"/>
    </source>
</evidence>
<comment type="catalytic activity">
    <reaction evidence="8 13">
        <text>7-aminomethyl-7-carbaguanosine(34) in tRNA + S-adenosyl-L-methionine = epoxyqueuosine(34) in tRNA + adenine + L-methionine + 2 H(+)</text>
        <dbReference type="Rhea" id="RHEA:32155"/>
        <dbReference type="Rhea" id="RHEA-COMP:10342"/>
        <dbReference type="Rhea" id="RHEA-COMP:18582"/>
        <dbReference type="ChEBI" id="CHEBI:15378"/>
        <dbReference type="ChEBI" id="CHEBI:16708"/>
        <dbReference type="ChEBI" id="CHEBI:57844"/>
        <dbReference type="ChEBI" id="CHEBI:59789"/>
        <dbReference type="ChEBI" id="CHEBI:82833"/>
        <dbReference type="ChEBI" id="CHEBI:194443"/>
        <dbReference type="EC" id="2.4.99.17"/>
    </reaction>
</comment>
<dbReference type="EMBL" id="CP036268">
    <property type="protein sequence ID" value="QDT38022.1"/>
    <property type="molecule type" value="Genomic_DNA"/>
</dbReference>
<dbReference type="PANTHER" id="PTHR30307:SF0">
    <property type="entry name" value="S-ADENOSYLMETHIONINE:TRNA RIBOSYLTRANSFERASE-ISOMERASE"/>
    <property type="match status" value="1"/>
</dbReference>
<dbReference type="AlphaFoldDB" id="A0A517R2B9"/>
<evidence type="ECO:0000256" key="3">
    <source>
        <dbReference type="ARBA" id="ARBA00011245"/>
    </source>
</evidence>
<dbReference type="RefSeq" id="WP_145364085.1">
    <property type="nucleotide sequence ID" value="NZ_CP036268.1"/>
</dbReference>
<evidence type="ECO:0000256" key="1">
    <source>
        <dbReference type="ARBA" id="ARBA00004496"/>
    </source>
</evidence>
<keyword evidence="6 13" id="KW-0949">S-adenosyl-L-methionine</keyword>
<keyword evidence="4 13" id="KW-0963">Cytoplasm</keyword>
<reference evidence="14 15" key="1">
    <citation type="submission" date="2019-02" db="EMBL/GenBank/DDBJ databases">
        <title>Deep-cultivation of Planctomycetes and their phenomic and genomic characterization uncovers novel biology.</title>
        <authorList>
            <person name="Wiegand S."/>
            <person name="Jogler M."/>
            <person name="Boedeker C."/>
            <person name="Pinto D."/>
            <person name="Vollmers J."/>
            <person name="Rivas-Marin E."/>
            <person name="Kohn T."/>
            <person name="Peeters S.H."/>
            <person name="Heuer A."/>
            <person name="Rast P."/>
            <person name="Oberbeckmann S."/>
            <person name="Bunk B."/>
            <person name="Jeske O."/>
            <person name="Meyerdierks A."/>
            <person name="Storesund J.E."/>
            <person name="Kallscheuer N."/>
            <person name="Luecker S."/>
            <person name="Lage O.M."/>
            <person name="Pohl T."/>
            <person name="Merkel B.J."/>
            <person name="Hornburger P."/>
            <person name="Mueller R.-W."/>
            <person name="Bruemmer F."/>
            <person name="Labrenz M."/>
            <person name="Spormann A.M."/>
            <person name="Op den Camp H."/>
            <person name="Overmann J."/>
            <person name="Amann R."/>
            <person name="Jetten M.S.M."/>
            <person name="Mascher T."/>
            <person name="Medema M.H."/>
            <person name="Devos D.P."/>
            <person name="Kaster A.-K."/>
            <person name="Ovreas L."/>
            <person name="Rohde M."/>
            <person name="Galperin M.Y."/>
            <person name="Jogler C."/>
        </authorList>
    </citation>
    <scope>NUCLEOTIDE SEQUENCE [LARGE SCALE GENOMIC DNA]</scope>
    <source>
        <strain evidence="14 15">Pan189</strain>
    </source>
</reference>
<dbReference type="GO" id="GO:0051075">
    <property type="term" value="F:S-adenosylmethionine:tRNA ribosyltransferase-isomerase activity"/>
    <property type="evidence" value="ECO:0007669"/>
    <property type="project" value="UniProtKB-EC"/>
</dbReference>
<dbReference type="InterPro" id="IPR042118">
    <property type="entry name" value="QueA_dom1"/>
</dbReference>